<evidence type="ECO:0000313" key="4">
    <source>
        <dbReference type="Proteomes" id="UP001596455"/>
    </source>
</evidence>
<comment type="caution">
    <text evidence="3">The sequence shown here is derived from an EMBL/GenBank/DDBJ whole genome shotgun (WGS) entry which is preliminary data.</text>
</comment>
<accession>A0ABW2QB87</accession>
<dbReference type="PANTHER" id="PTHR35176">
    <property type="entry name" value="HEME OXYGENASE HI_0854-RELATED"/>
    <property type="match status" value="1"/>
</dbReference>
<gene>
    <name evidence="3" type="ORF">ACFQQL_06990</name>
</gene>
<sequence length="183" mass="19887">MEPQPVVAELLFGEDDATPMSTDRATIKPWSEAAACLGAAPKAWLSTVRPDGRPHAMPVSPVWLDGTPWFTTRPTSRKGRNLAHDDRCVLTAASDTLDLVVEGEARRVHGTGELRAAAEAFRTKYAWELTLRAGAAYDDSLPGSPEYAFYRLEPTRAYGFGPDGLTATRWLVGRAGAGWSREG</sequence>
<evidence type="ECO:0000256" key="1">
    <source>
        <dbReference type="ARBA" id="ARBA00023002"/>
    </source>
</evidence>
<dbReference type="Pfam" id="PF01243">
    <property type="entry name" value="PNPOx_N"/>
    <property type="match status" value="1"/>
</dbReference>
<dbReference type="RefSeq" id="WP_382392637.1">
    <property type="nucleotide sequence ID" value="NZ_JBHTCQ010000001.1"/>
</dbReference>
<feature type="domain" description="Pyridoxamine 5'-phosphate oxidase N-terminal" evidence="2">
    <location>
        <begin position="32"/>
        <end position="158"/>
    </location>
</feature>
<keyword evidence="4" id="KW-1185">Reference proteome</keyword>
<evidence type="ECO:0000259" key="2">
    <source>
        <dbReference type="Pfam" id="PF01243"/>
    </source>
</evidence>
<keyword evidence="1" id="KW-0560">Oxidoreductase</keyword>
<dbReference type="Gene3D" id="2.30.110.10">
    <property type="entry name" value="Electron Transport, Fmn-binding Protein, Chain A"/>
    <property type="match status" value="1"/>
</dbReference>
<name>A0ABW2QB87_9MICO</name>
<dbReference type="PANTHER" id="PTHR35176:SF4">
    <property type="entry name" value="PYRIDOXAMINE 5'-PHOSPHATE OXIDASE-RELATED FMN-BINDING"/>
    <property type="match status" value="1"/>
</dbReference>
<reference evidence="4" key="1">
    <citation type="journal article" date="2019" name="Int. J. Syst. Evol. Microbiol.">
        <title>The Global Catalogue of Microorganisms (GCM) 10K type strain sequencing project: providing services to taxonomists for standard genome sequencing and annotation.</title>
        <authorList>
            <consortium name="The Broad Institute Genomics Platform"/>
            <consortium name="The Broad Institute Genome Sequencing Center for Infectious Disease"/>
            <person name="Wu L."/>
            <person name="Ma J."/>
        </authorList>
    </citation>
    <scope>NUCLEOTIDE SEQUENCE [LARGE SCALE GENOMIC DNA]</scope>
    <source>
        <strain evidence="4">JCM 1490</strain>
    </source>
</reference>
<dbReference type="SUPFAM" id="SSF50475">
    <property type="entry name" value="FMN-binding split barrel"/>
    <property type="match status" value="1"/>
</dbReference>
<organism evidence="3 4">
    <name type="scientific">Georgenia alba</name>
    <dbReference type="NCBI Taxonomy" id="2233858"/>
    <lineage>
        <taxon>Bacteria</taxon>
        <taxon>Bacillati</taxon>
        <taxon>Actinomycetota</taxon>
        <taxon>Actinomycetes</taxon>
        <taxon>Micrococcales</taxon>
        <taxon>Bogoriellaceae</taxon>
        <taxon>Georgenia</taxon>
    </lineage>
</organism>
<dbReference type="Proteomes" id="UP001596455">
    <property type="component" value="Unassembled WGS sequence"/>
</dbReference>
<proteinExistence type="predicted"/>
<dbReference type="InterPro" id="IPR012349">
    <property type="entry name" value="Split_barrel_FMN-bd"/>
</dbReference>
<dbReference type="EMBL" id="JBHTCQ010000001">
    <property type="protein sequence ID" value="MFC7404850.1"/>
    <property type="molecule type" value="Genomic_DNA"/>
</dbReference>
<protein>
    <submittedName>
        <fullName evidence="3">Pyridoxamine 5'-phosphate oxidase family protein</fullName>
    </submittedName>
</protein>
<evidence type="ECO:0000313" key="3">
    <source>
        <dbReference type="EMBL" id="MFC7404850.1"/>
    </source>
</evidence>
<dbReference type="InterPro" id="IPR011576">
    <property type="entry name" value="Pyridox_Oxase_N"/>
</dbReference>
<dbReference type="InterPro" id="IPR052019">
    <property type="entry name" value="F420H2_bilvrd_red/Heme_oxyg"/>
</dbReference>